<keyword evidence="3" id="KW-1185">Reference proteome</keyword>
<dbReference type="Gene3D" id="3.30.70.960">
    <property type="entry name" value="SEA domain"/>
    <property type="match status" value="1"/>
</dbReference>
<reference evidence="2 3" key="1">
    <citation type="submission" date="2019-06" db="EMBL/GenBank/DDBJ databases">
        <title>A chromosome-scale genome assembly of the European perch, Perca fluviatilis.</title>
        <authorList>
            <person name="Roques C."/>
            <person name="Zahm M."/>
            <person name="Cabau C."/>
            <person name="Klopp C."/>
            <person name="Bouchez O."/>
            <person name="Donnadieu C."/>
            <person name="Kuhl H."/>
            <person name="Gislard M."/>
            <person name="Guendouz S."/>
            <person name="Journot L."/>
            <person name="Haffray P."/>
            <person name="Bestin A."/>
            <person name="Morvezen R."/>
            <person name="Feron R."/>
            <person name="Wen M."/>
            <person name="Jouanno E."/>
            <person name="Herpin A."/>
            <person name="Schartl M."/>
            <person name="Postlethwait J."/>
            <person name="Schaerlinger B."/>
            <person name="Chardard D."/>
            <person name="Lecocq T."/>
            <person name="Poncet C."/>
            <person name="Jaffrelo L."/>
            <person name="Lampietro C."/>
            <person name="Guiguen Y."/>
        </authorList>
    </citation>
    <scope>NUCLEOTIDE SEQUENCE [LARGE SCALE GENOMIC DNA]</scope>
    <source>
        <tissue evidence="2">Blood</tissue>
    </source>
</reference>
<feature type="domain" description="SEA" evidence="1">
    <location>
        <begin position="25"/>
        <end position="148"/>
    </location>
</feature>
<name>A0A6A5EN54_PERFL</name>
<proteinExistence type="predicted"/>
<dbReference type="AlphaFoldDB" id="A0A6A5EN54"/>
<protein>
    <recommendedName>
        <fullName evidence="1">SEA domain-containing protein</fullName>
    </recommendedName>
</protein>
<dbReference type="InterPro" id="IPR036364">
    <property type="entry name" value="SEA_dom_sf"/>
</dbReference>
<evidence type="ECO:0000259" key="1">
    <source>
        <dbReference type="PROSITE" id="PS50024"/>
    </source>
</evidence>
<dbReference type="PROSITE" id="PS50024">
    <property type="entry name" value="SEA"/>
    <property type="match status" value="1"/>
</dbReference>
<dbReference type="Pfam" id="PF01390">
    <property type="entry name" value="SEA"/>
    <property type="match status" value="1"/>
</dbReference>
<evidence type="ECO:0000313" key="3">
    <source>
        <dbReference type="Proteomes" id="UP000465112"/>
    </source>
</evidence>
<dbReference type="SUPFAM" id="SSF82671">
    <property type="entry name" value="SEA domain"/>
    <property type="match status" value="1"/>
</dbReference>
<comment type="caution">
    <text evidence="2">The sequence shown here is derived from an EMBL/GenBank/DDBJ whole genome shotgun (WGS) entry which is preliminary data.</text>
</comment>
<dbReference type="EMBL" id="VHII01000014">
    <property type="protein sequence ID" value="KAF1380305.1"/>
    <property type="molecule type" value="Genomic_DNA"/>
</dbReference>
<evidence type="ECO:0000313" key="2">
    <source>
        <dbReference type="EMBL" id="KAF1380305.1"/>
    </source>
</evidence>
<sequence length="255" mass="27113">MTTAPKTTSSTTGASSTAAPITLALEPVYSLSLDLGGEPFSNALTDPSSREYINLEERVINTCSAIYKKEFGNKFGHCNVKKFSALPPTRATGTEAAIEVVFNRTTPIADLPQNNVIAEVLVKAVTNPNNTFNVSINPASIKVLAFKNRAAMIKGQLEPIFLRTFPSSFKTLEVVSFRSGSVINTIDLNFVSPFAPNNTQIASTLINAASSVSGFDIEGSSINVNGILSSGVSQKMSLVTASCLVLLSWLLSSQQ</sequence>
<gene>
    <name evidence="2" type="ORF">PFLUV_G00162230</name>
</gene>
<dbReference type="InterPro" id="IPR000082">
    <property type="entry name" value="SEA_dom"/>
</dbReference>
<dbReference type="Proteomes" id="UP000465112">
    <property type="component" value="Chromosome 14"/>
</dbReference>
<organism evidence="2 3">
    <name type="scientific">Perca fluviatilis</name>
    <name type="common">European perch</name>
    <dbReference type="NCBI Taxonomy" id="8168"/>
    <lineage>
        <taxon>Eukaryota</taxon>
        <taxon>Metazoa</taxon>
        <taxon>Chordata</taxon>
        <taxon>Craniata</taxon>
        <taxon>Vertebrata</taxon>
        <taxon>Euteleostomi</taxon>
        <taxon>Actinopterygii</taxon>
        <taxon>Neopterygii</taxon>
        <taxon>Teleostei</taxon>
        <taxon>Neoteleostei</taxon>
        <taxon>Acanthomorphata</taxon>
        <taxon>Eupercaria</taxon>
        <taxon>Perciformes</taxon>
        <taxon>Percoidei</taxon>
        <taxon>Percidae</taxon>
        <taxon>Percinae</taxon>
        <taxon>Perca</taxon>
    </lineage>
</organism>
<accession>A0A6A5EN54</accession>